<dbReference type="PANTHER" id="PTHR43394">
    <property type="entry name" value="ATP-DEPENDENT PERMEASE MDL1, MITOCHONDRIAL"/>
    <property type="match status" value="1"/>
</dbReference>
<sequence length="1348" mass="148211">MGDAAETSWDEKSSLSDSSGKPSATTPLLSSASSAIVDVPTHKDEFSNLASEDAKILREQVVIPPVKTNLFSVFRYATASDRVLIGLAFVLAIMEGAVKALMPLVFGAITETFTNYFRGFDMNNSTYDEHSHFSAYNSSIYNSTAYSSTDYFDGFEYISPDDFQRRVNYLALFFVYLGIADFVLSYSATFLFIDRGEVLSSRIKENYLAAILRQNIGYFDKLGSGEITTRISSDTILIQEGMSEKLGYITENISTLVTAFIVGFSFNYKLTLMMMSIAIFIGVAFIYTSGRMTRYFRLSLEGSSAGGSVAEEVLSSIRNVHAFQMQDRLAEKYSVYLDISEHWALRAGIAVGAVTGIMWLGVYSDDALGFWQGAHLLARNEITVGQIITVLAAMVEGTFAITNITPHIRSVTTGMAAANKIFTTIDRVSAIDTYSTAGRKIEDLKGDIELRHVRFIYPSRPAVTVLHDYSLKIPAGKTIALVGASGSGKSTIVGLLERFYSPLAGQVLIDGVDITDLNVKWLRQQIALVSQEPTLFGCSIFENVAHGLIGTKYETASLTEKRELVTEACKQANAMVFIDTLPEGLFTNVGERGFLLSGGQKQRIAIARAIVGNPRILLLDEATSALDTKSEGVVQDALDRASKNRTTVVIAHRLSTIKDADNIVVMRRGEIMEQGTHDELIAKQGDYYGLVKAQTIEAAEEEARADRERAYVEDNVEMALEEKVIAMNDLSQVKTANTLAPINTSASVFAGEIEEQARKYTAWELVKFILTLSQEENRLNLIGTFFSTIQGLGYPSLGLFYGRCVQAFQAIPDYDYMLREINVFAGLFFMLASVELIASICALGIFAYAGQKLVRRIRIGTFMQIMRQDIAFFDRDENSIGALTSTLSRDAQAVEGLSGATFGQIMNSVMIVISSIILSLIVAWQLALVCGACVPILIGAGFYRFYVLTLFQEQAKQSHQVSATYACEATSAIRTVVSLTRENDVIDHYHSTLDGQIRKSRKQSNASAFLYGLAQGMIYLIMALAFWFGSQFLKTREYSLFQFYVTFMSVVYGGQAAGIIFSFAPDMGKAYQATANVKALYDLQPQIDVWSKEGEIPQDVEGNVEFRDVHFRYPTRMQVPVLRGLNLTIKKGQYVALVGASGCGKSTTIGLIESFYRPLAGQVLLDGQDISKFNVNAYRSHIALVQQEPILYSGSIRENIQLGALEPVTDEQIVAVCKQANIHDFIMSLPDGYDTLCGSKGTLLSGGQKQRVAIARALIRDPKILLLDEATSALDNESEKVVQAALDAAAKGRTTIAVAHRLSSIQKADTIYVFEGGVVVEAGNHNELMAIKGRYYELVKLQALEKNA</sequence>
<dbReference type="InterPro" id="IPR011527">
    <property type="entry name" value="ABC1_TM_dom"/>
</dbReference>
<evidence type="ECO:0000259" key="12">
    <source>
        <dbReference type="PROSITE" id="PS50893"/>
    </source>
</evidence>
<feature type="transmembrane region" description="Helical" evidence="11">
    <location>
        <begin position="382"/>
        <end position="401"/>
    </location>
</feature>
<dbReference type="CDD" id="cd18578">
    <property type="entry name" value="ABC_6TM_Pgp_ABCB1_D2_like"/>
    <property type="match status" value="1"/>
</dbReference>
<reference evidence="14" key="1">
    <citation type="submission" date="2023-03" db="EMBL/GenBank/DDBJ databases">
        <title>Near-Complete genome sequence of Lipomyces tetrasporous NRRL Y-64009, an oleaginous yeast capable of growing on lignocellulosic hydrolysates.</title>
        <authorList>
            <consortium name="Lawrence Berkeley National Laboratory"/>
            <person name="Jagtap S.S."/>
            <person name="Liu J.-J."/>
            <person name="Walukiewicz H.E."/>
            <person name="Pangilinan J."/>
            <person name="Lipzen A."/>
            <person name="Ahrendt S."/>
            <person name="Koriabine M."/>
            <person name="Cobaugh K."/>
            <person name="Salamov A."/>
            <person name="Yoshinaga Y."/>
            <person name="Ng V."/>
            <person name="Daum C."/>
            <person name="Grigoriev I.V."/>
            <person name="Slininger P.J."/>
            <person name="Dien B.S."/>
            <person name="Jin Y.-S."/>
            <person name="Rao C.V."/>
        </authorList>
    </citation>
    <scope>NUCLEOTIDE SEQUENCE</scope>
    <source>
        <strain evidence="14">NRRL Y-64009</strain>
    </source>
</reference>
<dbReference type="InterPro" id="IPR003439">
    <property type="entry name" value="ABC_transporter-like_ATP-bd"/>
</dbReference>
<feature type="region of interest" description="Disordered" evidence="10">
    <location>
        <begin position="1"/>
        <end position="28"/>
    </location>
</feature>
<dbReference type="InterPro" id="IPR017871">
    <property type="entry name" value="ABC_transporter-like_CS"/>
</dbReference>
<feature type="transmembrane region" description="Helical" evidence="11">
    <location>
        <begin position="924"/>
        <end position="946"/>
    </location>
</feature>
<feature type="transmembrane region" description="Helical" evidence="11">
    <location>
        <begin position="272"/>
        <end position="290"/>
    </location>
</feature>
<dbReference type="PROSITE" id="PS00211">
    <property type="entry name" value="ABC_TRANSPORTER_1"/>
    <property type="match status" value="2"/>
</dbReference>
<dbReference type="InterPro" id="IPR027417">
    <property type="entry name" value="P-loop_NTPase"/>
</dbReference>
<evidence type="ECO:0000256" key="2">
    <source>
        <dbReference type="ARBA" id="ARBA00007577"/>
    </source>
</evidence>
<dbReference type="GO" id="GO:0005743">
    <property type="term" value="C:mitochondrial inner membrane"/>
    <property type="evidence" value="ECO:0007669"/>
    <property type="project" value="TreeGrafter"/>
</dbReference>
<organism evidence="14 15">
    <name type="scientific">Lipomyces tetrasporus</name>
    <dbReference type="NCBI Taxonomy" id="54092"/>
    <lineage>
        <taxon>Eukaryota</taxon>
        <taxon>Fungi</taxon>
        <taxon>Dikarya</taxon>
        <taxon>Ascomycota</taxon>
        <taxon>Saccharomycotina</taxon>
        <taxon>Lipomycetes</taxon>
        <taxon>Lipomycetales</taxon>
        <taxon>Lipomycetaceae</taxon>
        <taxon>Lipomyces</taxon>
    </lineage>
</organism>
<dbReference type="FunFam" id="3.40.50.300:FF:000251">
    <property type="entry name" value="ABC transporter B family member 19"/>
    <property type="match status" value="1"/>
</dbReference>
<dbReference type="PROSITE" id="PS50893">
    <property type="entry name" value="ABC_TRANSPORTER_2"/>
    <property type="match status" value="2"/>
</dbReference>
<dbReference type="Gene3D" id="1.20.1560.10">
    <property type="entry name" value="ABC transporter type 1, transmembrane domain"/>
    <property type="match status" value="1"/>
</dbReference>
<evidence type="ECO:0000313" key="15">
    <source>
        <dbReference type="Proteomes" id="UP001217417"/>
    </source>
</evidence>
<dbReference type="EMBL" id="JARPMG010000001">
    <property type="protein sequence ID" value="KAJ8103729.1"/>
    <property type="molecule type" value="Genomic_DNA"/>
</dbReference>
<feature type="transmembrane region" description="Helical" evidence="11">
    <location>
        <begin position="1041"/>
        <end position="1064"/>
    </location>
</feature>
<evidence type="ECO:0000256" key="3">
    <source>
        <dbReference type="ARBA" id="ARBA00022448"/>
    </source>
</evidence>
<comment type="caution">
    <text evidence="14">The sequence shown here is derived from an EMBL/GenBank/DDBJ whole genome shotgun (WGS) entry which is preliminary data.</text>
</comment>
<evidence type="ECO:0000256" key="8">
    <source>
        <dbReference type="ARBA" id="ARBA00022989"/>
    </source>
</evidence>
<keyword evidence="9 11" id="KW-0472">Membrane</keyword>
<feature type="domain" description="ABC transmembrane type-1" evidence="13">
    <location>
        <begin position="781"/>
        <end position="1069"/>
    </location>
</feature>
<dbReference type="Pfam" id="PF00005">
    <property type="entry name" value="ABC_tran"/>
    <property type="match status" value="2"/>
</dbReference>
<dbReference type="SUPFAM" id="SSF90123">
    <property type="entry name" value="ABC transporter transmembrane region"/>
    <property type="match status" value="2"/>
</dbReference>
<evidence type="ECO:0000313" key="14">
    <source>
        <dbReference type="EMBL" id="KAJ8103729.1"/>
    </source>
</evidence>
<keyword evidence="4" id="KW-1003">Cell membrane</keyword>
<feature type="transmembrane region" description="Helical" evidence="11">
    <location>
        <begin position="779"/>
        <end position="801"/>
    </location>
</feature>
<dbReference type="SMART" id="SM00382">
    <property type="entry name" value="AAA"/>
    <property type="match status" value="2"/>
</dbReference>
<dbReference type="CDD" id="cd18577">
    <property type="entry name" value="ABC_6TM_Pgp_ABCB1_D1_like"/>
    <property type="match status" value="1"/>
</dbReference>
<feature type="domain" description="ABC transporter" evidence="12">
    <location>
        <begin position="448"/>
        <end position="693"/>
    </location>
</feature>
<dbReference type="GO" id="GO:0090374">
    <property type="term" value="P:oligopeptide export from mitochondrion"/>
    <property type="evidence" value="ECO:0007669"/>
    <property type="project" value="TreeGrafter"/>
</dbReference>
<dbReference type="Proteomes" id="UP001217417">
    <property type="component" value="Unassembled WGS sequence"/>
</dbReference>
<evidence type="ECO:0000256" key="6">
    <source>
        <dbReference type="ARBA" id="ARBA00022741"/>
    </source>
</evidence>
<keyword evidence="5 11" id="KW-0812">Transmembrane</keyword>
<keyword evidence="7" id="KW-0067">ATP-binding</keyword>
<dbReference type="InterPro" id="IPR039421">
    <property type="entry name" value="Type_1_exporter"/>
</dbReference>
<feature type="domain" description="ABC transmembrane type-1" evidence="13">
    <location>
        <begin position="87"/>
        <end position="413"/>
    </location>
</feature>
<comment type="similarity">
    <text evidence="2">Belongs to the ABC transporter superfamily. ABCB family. Multidrug resistance exporter (TC 3.A.1.201) subfamily.</text>
</comment>
<protein>
    <submittedName>
        <fullName evidence="14">P-loop containing nucleoside triphosphate hydrolase protein</fullName>
    </submittedName>
</protein>
<accession>A0AAD7QYD9</accession>
<dbReference type="InterPro" id="IPR036640">
    <property type="entry name" value="ABC1_TM_sf"/>
</dbReference>
<evidence type="ECO:0000259" key="13">
    <source>
        <dbReference type="PROSITE" id="PS50929"/>
    </source>
</evidence>
<evidence type="ECO:0000256" key="9">
    <source>
        <dbReference type="ARBA" id="ARBA00023136"/>
    </source>
</evidence>
<gene>
    <name evidence="14" type="ORF">POJ06DRAFT_191816</name>
</gene>
<dbReference type="InterPro" id="IPR003593">
    <property type="entry name" value="AAA+_ATPase"/>
</dbReference>
<keyword evidence="14" id="KW-0378">Hydrolase</keyword>
<keyword evidence="8 11" id="KW-1133">Transmembrane helix</keyword>
<dbReference type="GeneID" id="80880028"/>
<dbReference type="GO" id="GO:0016887">
    <property type="term" value="F:ATP hydrolysis activity"/>
    <property type="evidence" value="ECO:0007669"/>
    <property type="project" value="InterPro"/>
</dbReference>
<dbReference type="PANTHER" id="PTHR43394:SF1">
    <property type="entry name" value="ATP-BINDING CASSETTE SUB-FAMILY B MEMBER 10, MITOCHONDRIAL"/>
    <property type="match status" value="1"/>
</dbReference>
<dbReference type="GO" id="GO:0005524">
    <property type="term" value="F:ATP binding"/>
    <property type="evidence" value="ECO:0007669"/>
    <property type="project" value="UniProtKB-KW"/>
</dbReference>
<evidence type="ECO:0000256" key="10">
    <source>
        <dbReference type="SAM" id="MobiDB-lite"/>
    </source>
</evidence>
<evidence type="ECO:0000256" key="1">
    <source>
        <dbReference type="ARBA" id="ARBA00004141"/>
    </source>
</evidence>
<evidence type="ECO:0000256" key="4">
    <source>
        <dbReference type="ARBA" id="ARBA00022475"/>
    </source>
</evidence>
<feature type="transmembrane region" description="Helical" evidence="11">
    <location>
        <begin position="821"/>
        <end position="849"/>
    </location>
</feature>
<dbReference type="Gene3D" id="3.40.50.300">
    <property type="entry name" value="P-loop containing nucleotide triphosphate hydrolases"/>
    <property type="match status" value="2"/>
</dbReference>
<evidence type="ECO:0000256" key="7">
    <source>
        <dbReference type="ARBA" id="ARBA00022840"/>
    </source>
</evidence>
<feature type="transmembrane region" description="Helical" evidence="11">
    <location>
        <begin position="83"/>
        <end position="109"/>
    </location>
</feature>
<comment type="subcellular location">
    <subcellularLocation>
        <location evidence="1">Membrane</location>
        <topology evidence="1">Multi-pass membrane protein</topology>
    </subcellularLocation>
</comment>
<dbReference type="PROSITE" id="PS50929">
    <property type="entry name" value="ABC_TM1F"/>
    <property type="match status" value="2"/>
</dbReference>
<dbReference type="RefSeq" id="XP_056047179.1">
    <property type="nucleotide sequence ID" value="XM_056184862.1"/>
</dbReference>
<keyword evidence="15" id="KW-1185">Reference proteome</keyword>
<feature type="transmembrane region" description="Helical" evidence="11">
    <location>
        <begin position="169"/>
        <end position="193"/>
    </location>
</feature>
<dbReference type="SUPFAM" id="SSF52540">
    <property type="entry name" value="P-loop containing nucleoside triphosphate hydrolases"/>
    <property type="match status" value="2"/>
</dbReference>
<dbReference type="GO" id="GO:0015421">
    <property type="term" value="F:ABC-type oligopeptide transporter activity"/>
    <property type="evidence" value="ECO:0007669"/>
    <property type="project" value="TreeGrafter"/>
</dbReference>
<feature type="compositionally biased region" description="Low complexity" evidence="10">
    <location>
        <begin position="15"/>
        <end position="28"/>
    </location>
</feature>
<keyword evidence="3" id="KW-0813">Transport</keyword>
<feature type="domain" description="ABC transporter" evidence="12">
    <location>
        <begin position="1104"/>
        <end position="1341"/>
    </location>
</feature>
<evidence type="ECO:0000256" key="5">
    <source>
        <dbReference type="ARBA" id="ARBA00022692"/>
    </source>
</evidence>
<feature type="transmembrane region" description="Helical" evidence="11">
    <location>
        <begin position="1008"/>
        <end position="1029"/>
    </location>
</feature>
<keyword evidence="6" id="KW-0547">Nucleotide-binding</keyword>
<dbReference type="FunFam" id="3.40.50.300:FF:000302">
    <property type="entry name" value="ATP-binding cassette subfamily B member 5"/>
    <property type="match status" value="1"/>
</dbReference>
<proteinExistence type="inferred from homology"/>
<dbReference type="Pfam" id="PF00664">
    <property type="entry name" value="ABC_membrane"/>
    <property type="match status" value="2"/>
</dbReference>
<evidence type="ECO:0000256" key="11">
    <source>
        <dbReference type="SAM" id="Phobius"/>
    </source>
</evidence>
<dbReference type="CDD" id="cd03249">
    <property type="entry name" value="ABC_MTABC3_MDL1_MDL2"/>
    <property type="match status" value="2"/>
</dbReference>
<feature type="transmembrane region" description="Helical" evidence="11">
    <location>
        <begin position="343"/>
        <end position="362"/>
    </location>
</feature>
<feature type="transmembrane region" description="Helical" evidence="11">
    <location>
        <begin position="897"/>
        <end position="918"/>
    </location>
</feature>
<name>A0AAD7QYD9_9ASCO</name>